<dbReference type="GO" id="GO:0005925">
    <property type="term" value="C:focal adhesion"/>
    <property type="evidence" value="ECO:0007669"/>
    <property type="project" value="TreeGrafter"/>
</dbReference>
<feature type="domain" description="Ig-like" evidence="8">
    <location>
        <begin position="171"/>
        <end position="240"/>
    </location>
</feature>
<evidence type="ECO:0000259" key="8">
    <source>
        <dbReference type="PROSITE" id="PS50835"/>
    </source>
</evidence>
<evidence type="ECO:0000256" key="5">
    <source>
        <dbReference type="ARBA" id="ARBA00023157"/>
    </source>
</evidence>
<dbReference type="InterPro" id="IPR003599">
    <property type="entry name" value="Ig_sub"/>
</dbReference>
<evidence type="ECO:0000256" key="4">
    <source>
        <dbReference type="ARBA" id="ARBA00023136"/>
    </source>
</evidence>
<dbReference type="GO" id="GO:0005886">
    <property type="term" value="C:plasma membrane"/>
    <property type="evidence" value="ECO:0007669"/>
    <property type="project" value="TreeGrafter"/>
</dbReference>
<dbReference type="GO" id="GO:0050862">
    <property type="term" value="P:positive regulation of T cell receptor signaling pathway"/>
    <property type="evidence" value="ECO:0007669"/>
    <property type="project" value="TreeGrafter"/>
</dbReference>
<sequence length="540" mass="58388">MNQHTPLAWSPRLLLPGLLLLLLPDCAKAASGVAVQVLTDVTGVLNESTTLVCYLMSTENVTVTQVTWMKKKPDGSRSTVAVFHPTKGPSIPDSERVTFWATKLDGNPWNASLAISHVQAEDEGSYECQFATFPTGSRSNSVHLRVLARPTNTAEALTPSPTWKLQDLAKCISTGGRPPPQISWLSDLNGTETRETTELGPQPGTFTVTSFFSAMPSRHADGTNITCCVKHDSAREPELLLVILSVPYPPEVSISGYNKEWSEGLTDAALSCDARSKPEPTDYEWSTTTGPLPNNTEAQGNRLLIHKVSKTTINNVTFVCNVTNALGSGQNQVTIYVKEPVSSGLSTAAIIGIGICSIGIGILVVIGLWFYCAQPSDSGTYQVAVTVNPAWTLKAKTEVQVADTREYSLTSHLPVNAGIMAATIIGSLAVGSLLVSGIAYLLVTRRRKGRSPRYRSQISLQVLHFLSFSSRCPVFPRQGEGQVVSRFLGFPSPPQYLRVLLCTPRVAATEQPELNTVPESGKPGTRVFLYHPLEGLQSHM</sequence>
<dbReference type="SMART" id="SM00409">
    <property type="entry name" value="IG"/>
    <property type="match status" value="2"/>
</dbReference>
<keyword evidence="2 6" id="KW-0812">Transmembrane</keyword>
<feature type="chain" id="PRO_5035172972" evidence="7">
    <location>
        <begin position="30"/>
        <end position="540"/>
    </location>
</feature>
<dbReference type="InterPro" id="IPR013783">
    <property type="entry name" value="Ig-like_fold"/>
</dbReference>
<feature type="domain" description="Ig-like" evidence="8">
    <location>
        <begin position="24"/>
        <end position="145"/>
    </location>
</feature>
<feature type="domain" description="Ig-like" evidence="8">
    <location>
        <begin position="250"/>
        <end position="336"/>
    </location>
</feature>
<dbReference type="InterPro" id="IPR036179">
    <property type="entry name" value="Ig-like_dom_sf"/>
</dbReference>
<dbReference type="InterPro" id="IPR007110">
    <property type="entry name" value="Ig-like_dom"/>
</dbReference>
<feature type="transmembrane region" description="Helical" evidence="6">
    <location>
        <begin position="417"/>
        <end position="443"/>
    </location>
</feature>
<dbReference type="GO" id="GO:0046814">
    <property type="term" value="P:coreceptor-mediated virion attachment to host cell"/>
    <property type="evidence" value="ECO:0007669"/>
    <property type="project" value="TreeGrafter"/>
</dbReference>
<dbReference type="PANTHER" id="PTHR47387:SF2">
    <property type="entry name" value="PVR CELL ADHESION MOLECULE"/>
    <property type="match status" value="1"/>
</dbReference>
<accession>A0A8J6GB28</accession>
<dbReference type="Gene3D" id="2.60.40.10">
    <property type="entry name" value="Immunoglobulins"/>
    <property type="match status" value="3"/>
</dbReference>
<keyword evidence="5" id="KW-1015">Disulfide bond</keyword>
<dbReference type="EMBL" id="JAATJU010023499">
    <property type="protein sequence ID" value="KAH0507586.1"/>
    <property type="molecule type" value="Genomic_DNA"/>
</dbReference>
<keyword evidence="9" id="KW-0675">Receptor</keyword>
<dbReference type="GO" id="GO:0001675">
    <property type="term" value="P:acrosome assembly"/>
    <property type="evidence" value="ECO:0007669"/>
    <property type="project" value="TreeGrafter"/>
</dbReference>
<dbReference type="PANTHER" id="PTHR47387">
    <property type="entry name" value="NECTIN-2"/>
    <property type="match status" value="1"/>
</dbReference>
<evidence type="ECO:0000256" key="2">
    <source>
        <dbReference type="ARBA" id="ARBA00022692"/>
    </source>
</evidence>
<comment type="caution">
    <text evidence="9">The sequence shown here is derived from an EMBL/GenBank/DDBJ whole genome shotgun (WGS) entry which is preliminary data.</text>
</comment>
<evidence type="ECO:0000256" key="3">
    <source>
        <dbReference type="ARBA" id="ARBA00022989"/>
    </source>
</evidence>
<dbReference type="GO" id="GO:0050839">
    <property type="term" value="F:cell adhesion molecule binding"/>
    <property type="evidence" value="ECO:0007669"/>
    <property type="project" value="TreeGrafter"/>
</dbReference>
<evidence type="ECO:0000256" key="1">
    <source>
        <dbReference type="ARBA" id="ARBA00004479"/>
    </source>
</evidence>
<feature type="signal peptide" evidence="7">
    <location>
        <begin position="1"/>
        <end position="29"/>
    </location>
</feature>
<proteinExistence type="predicted"/>
<evidence type="ECO:0000313" key="10">
    <source>
        <dbReference type="Proteomes" id="UP000710432"/>
    </source>
</evidence>
<keyword evidence="3 6" id="KW-1133">Transmembrane helix</keyword>
<reference evidence="9" key="1">
    <citation type="submission" date="2020-03" db="EMBL/GenBank/DDBJ databases">
        <title>Studies in the Genomics of Life Span.</title>
        <authorList>
            <person name="Glass D."/>
        </authorList>
    </citation>
    <scope>NUCLEOTIDE SEQUENCE</scope>
    <source>
        <strain evidence="9">LTLLF</strain>
        <tissue evidence="9">Muscle</tissue>
    </source>
</reference>
<dbReference type="InterPro" id="IPR052659">
    <property type="entry name" value="Nectin/PVR"/>
</dbReference>
<dbReference type="GO" id="GO:0002891">
    <property type="term" value="P:positive regulation of immunoglobulin mediated immune response"/>
    <property type="evidence" value="ECO:0007669"/>
    <property type="project" value="TreeGrafter"/>
</dbReference>
<dbReference type="Pfam" id="PF08205">
    <property type="entry name" value="C2-set_2"/>
    <property type="match status" value="1"/>
</dbReference>
<dbReference type="Proteomes" id="UP000710432">
    <property type="component" value="Unassembled WGS sequence"/>
</dbReference>
<dbReference type="Pfam" id="PF07686">
    <property type="entry name" value="V-set"/>
    <property type="match status" value="1"/>
</dbReference>
<evidence type="ECO:0000256" key="6">
    <source>
        <dbReference type="SAM" id="Phobius"/>
    </source>
</evidence>
<dbReference type="InterPro" id="IPR013106">
    <property type="entry name" value="Ig_V-set"/>
</dbReference>
<dbReference type="InterPro" id="IPR013162">
    <property type="entry name" value="CD80_C2-set"/>
</dbReference>
<evidence type="ECO:0000313" key="9">
    <source>
        <dbReference type="EMBL" id="KAH0507586.1"/>
    </source>
</evidence>
<protein>
    <submittedName>
        <fullName evidence="9">Poliovirus receptor</fullName>
    </submittedName>
</protein>
<name>A0A8J6GB28_MICOH</name>
<dbReference type="GO" id="GO:0033005">
    <property type="term" value="P:positive regulation of mast cell activation"/>
    <property type="evidence" value="ECO:0007669"/>
    <property type="project" value="TreeGrafter"/>
</dbReference>
<dbReference type="AlphaFoldDB" id="A0A8J6GB28"/>
<dbReference type="PROSITE" id="PS50835">
    <property type="entry name" value="IG_LIKE"/>
    <property type="match status" value="3"/>
</dbReference>
<dbReference type="GO" id="GO:0043296">
    <property type="term" value="C:apical junction complex"/>
    <property type="evidence" value="ECO:0007669"/>
    <property type="project" value="TreeGrafter"/>
</dbReference>
<feature type="transmembrane region" description="Helical" evidence="6">
    <location>
        <begin position="348"/>
        <end position="371"/>
    </location>
</feature>
<evidence type="ECO:0000256" key="7">
    <source>
        <dbReference type="SAM" id="SignalP"/>
    </source>
</evidence>
<comment type="subcellular location">
    <subcellularLocation>
        <location evidence="1">Membrane</location>
        <topology evidence="1">Single-pass type I membrane protein</topology>
    </subcellularLocation>
</comment>
<keyword evidence="7" id="KW-0732">Signal</keyword>
<organism evidence="9 10">
    <name type="scientific">Microtus ochrogaster</name>
    <name type="common">Prairie vole</name>
    <dbReference type="NCBI Taxonomy" id="79684"/>
    <lineage>
        <taxon>Eukaryota</taxon>
        <taxon>Metazoa</taxon>
        <taxon>Chordata</taxon>
        <taxon>Craniata</taxon>
        <taxon>Vertebrata</taxon>
        <taxon>Euteleostomi</taxon>
        <taxon>Mammalia</taxon>
        <taxon>Eutheria</taxon>
        <taxon>Euarchontoglires</taxon>
        <taxon>Glires</taxon>
        <taxon>Rodentia</taxon>
        <taxon>Myomorpha</taxon>
        <taxon>Muroidea</taxon>
        <taxon>Cricetidae</taxon>
        <taxon>Arvicolinae</taxon>
        <taxon>Microtus</taxon>
    </lineage>
</organism>
<dbReference type="SUPFAM" id="SSF48726">
    <property type="entry name" value="Immunoglobulin"/>
    <property type="match status" value="3"/>
</dbReference>
<keyword evidence="4 6" id="KW-0472">Membrane</keyword>
<dbReference type="GO" id="GO:0007156">
    <property type="term" value="P:homophilic cell adhesion via plasma membrane adhesion molecules"/>
    <property type="evidence" value="ECO:0007669"/>
    <property type="project" value="TreeGrafter"/>
</dbReference>
<gene>
    <name evidence="9" type="ORF">LTLLF_167980</name>
</gene>
<dbReference type="GO" id="GO:0002860">
    <property type="term" value="P:positive regulation of natural killer cell mediated cytotoxicity directed against tumor cell target"/>
    <property type="evidence" value="ECO:0007669"/>
    <property type="project" value="TreeGrafter"/>
</dbReference>